<dbReference type="GO" id="GO:0044718">
    <property type="term" value="P:siderophore transmembrane transport"/>
    <property type="evidence" value="ECO:0007669"/>
    <property type="project" value="TreeGrafter"/>
</dbReference>
<dbReference type="Gene3D" id="2.170.130.10">
    <property type="entry name" value="TonB-dependent receptor, plug domain"/>
    <property type="match status" value="1"/>
</dbReference>
<keyword evidence="6" id="KW-0998">Cell outer membrane</keyword>
<dbReference type="InterPro" id="IPR036942">
    <property type="entry name" value="Beta-barrel_TonB_sf"/>
</dbReference>
<protein>
    <submittedName>
        <fullName evidence="10">Oar protein</fullName>
    </submittedName>
</protein>
<feature type="chain" id="PRO_5041215608" evidence="7">
    <location>
        <begin position="27"/>
        <end position="1006"/>
    </location>
</feature>
<organism evidence="10 11">
    <name type="scientific">Planctobacterium marinum</name>
    <dbReference type="NCBI Taxonomy" id="1631968"/>
    <lineage>
        <taxon>Bacteria</taxon>
        <taxon>Pseudomonadati</taxon>
        <taxon>Pseudomonadota</taxon>
        <taxon>Gammaproteobacteria</taxon>
        <taxon>Alteromonadales</taxon>
        <taxon>Alteromonadaceae</taxon>
        <taxon>Planctobacterium</taxon>
    </lineage>
</organism>
<evidence type="ECO:0000256" key="7">
    <source>
        <dbReference type="SAM" id="SignalP"/>
    </source>
</evidence>
<evidence type="ECO:0000259" key="8">
    <source>
        <dbReference type="Pfam" id="PF07715"/>
    </source>
</evidence>
<evidence type="ECO:0000259" key="9">
    <source>
        <dbReference type="Pfam" id="PF25183"/>
    </source>
</evidence>
<dbReference type="Pfam" id="PF07715">
    <property type="entry name" value="Plug"/>
    <property type="match status" value="1"/>
</dbReference>
<dbReference type="InterPro" id="IPR037066">
    <property type="entry name" value="Plug_dom_sf"/>
</dbReference>
<keyword evidence="7" id="KW-0732">Signal</keyword>
<dbReference type="GO" id="GO:0015344">
    <property type="term" value="F:siderophore uptake transmembrane transporter activity"/>
    <property type="evidence" value="ECO:0007669"/>
    <property type="project" value="TreeGrafter"/>
</dbReference>
<feature type="domain" description="TonB-dependent transporter Oar-like beta-barrel" evidence="9">
    <location>
        <begin position="359"/>
        <end position="895"/>
    </location>
</feature>
<sequence>MFNNAKLSKIALALALAGGLSVSAVAQETSSGIRGTVVGPAGNAAAGTTVTITHIPSGTVRTATVNNAGQFSARGLRVGGPYTIEVDSASFEDTTINDVYLSLGEPSVFNLTLEAEQAVESIVVTGSAISAMAGGEFGPSANFGLEDLQRAPAINRNITDIIRVDPRIYVDESRGGTNPINCAGKNSRFNSFTLDGVQVNDSFGLNSNGYPTERMPFPFDSIEQVAVELAPFDVQYGGFTACNINAVTKSGSNEIHGGFFYEYGNDSMRGDSVKGGSFDFGSFSDKRYGFDIGFPLLKDKLFAHVTYEEWEGVNLFSRRPEGTGVVNPVPITQAELDEIVEIANTIYGYDPGPIPTSLDNFDEKLLVKLDWNINADHRATFTYNYNDGNNFTESDGDLDEFEFQNHLYERGAELNSYVASFYSDWTDKFSTEIRLGYLELDNRQISVGGTDFGEIRIETDDVDVYIGGDDSRQSNKLSYDQSDIILKGYYYMDNGHNLTFGYEQKDFEVFNLFVQHSETEIRFDGIENFRNGFADAIYYNNAPSNNPDDAAAEWGYKAHTVYIQDEFEPIYDLIVKLGARYDWYTTSDAPLENPDFVADYGFSNSTNLDGEGLFQPRIGLTYTLSDDTTLRGGLGLYTGGNPNVWLSNNFSANNVLQFGQRGRSFGYTDGTRSLFDDDVVYAAVESGAPAGPGWGVPQELYDAVAGGVGDNFELNYMDPDFKLPSEWKLSLGVTHVLPGDYLLTADLLVSRTQDAAIVKRGDLEQVGTTDDGYPIYDSVREASFVLTNTDVNSTSYSASIGIAKSHDNGITWRLGYAYSDAEDVQPMTSSVAFSNYVNRAFFDPQEEVSSRSNYNIEHNFTGSFGYTTQFFDGLDFNLTLVGLLNSGEPYSFTKSGFEGTILTYDGTPWLDFQTNVLNPGVARNSEDGSWWGKVDLRVSQQIPGFTEGHKGEVYFTIDNLTNFLNDDWGVLEQIGFPNTAEQGSDAEQVIADASIYEIRLGVNYRF</sequence>
<dbReference type="Gene3D" id="2.60.40.1120">
    <property type="entry name" value="Carboxypeptidase-like, regulatory domain"/>
    <property type="match status" value="1"/>
</dbReference>
<dbReference type="RefSeq" id="WP_338291346.1">
    <property type="nucleotide sequence ID" value="NZ_AP027272.1"/>
</dbReference>
<dbReference type="Pfam" id="PF13620">
    <property type="entry name" value="CarboxypepD_reg"/>
    <property type="match status" value="1"/>
</dbReference>
<dbReference type="PANTHER" id="PTHR30069:SF46">
    <property type="entry name" value="OAR PROTEIN"/>
    <property type="match status" value="1"/>
</dbReference>
<evidence type="ECO:0000256" key="3">
    <source>
        <dbReference type="ARBA" id="ARBA00022452"/>
    </source>
</evidence>
<feature type="signal peptide" evidence="7">
    <location>
        <begin position="1"/>
        <end position="26"/>
    </location>
</feature>
<accession>A0AA48HHG2</accession>
<dbReference type="Pfam" id="PF25183">
    <property type="entry name" value="OMP_b-brl_4"/>
    <property type="match status" value="2"/>
</dbReference>
<feature type="domain" description="TonB-dependent transporter Oar-like beta-barrel" evidence="9">
    <location>
        <begin position="247"/>
        <end position="311"/>
    </location>
</feature>
<evidence type="ECO:0000256" key="4">
    <source>
        <dbReference type="ARBA" id="ARBA00022692"/>
    </source>
</evidence>
<comment type="subcellular location">
    <subcellularLocation>
        <location evidence="1">Cell outer membrane</location>
        <topology evidence="1">Multi-pass membrane protein</topology>
    </subcellularLocation>
</comment>
<keyword evidence="2" id="KW-0813">Transport</keyword>
<dbReference type="InterPro" id="IPR012910">
    <property type="entry name" value="Plug_dom"/>
</dbReference>
<evidence type="ECO:0000313" key="10">
    <source>
        <dbReference type="EMBL" id="BDX05379.1"/>
    </source>
</evidence>
<dbReference type="Proteomes" id="UP001333710">
    <property type="component" value="Chromosome"/>
</dbReference>
<evidence type="ECO:0000256" key="1">
    <source>
        <dbReference type="ARBA" id="ARBA00004571"/>
    </source>
</evidence>
<evidence type="ECO:0000313" key="11">
    <source>
        <dbReference type="Proteomes" id="UP001333710"/>
    </source>
</evidence>
<name>A0AA48HHG2_9ALTE</name>
<dbReference type="PANTHER" id="PTHR30069">
    <property type="entry name" value="TONB-DEPENDENT OUTER MEMBRANE RECEPTOR"/>
    <property type="match status" value="1"/>
</dbReference>
<keyword evidence="5" id="KW-0472">Membrane</keyword>
<dbReference type="SUPFAM" id="SSF56935">
    <property type="entry name" value="Porins"/>
    <property type="match status" value="1"/>
</dbReference>
<dbReference type="KEGG" id="pmaw:MACH26_09000"/>
<dbReference type="Gene3D" id="2.40.170.20">
    <property type="entry name" value="TonB-dependent receptor, beta-barrel domain"/>
    <property type="match status" value="1"/>
</dbReference>
<keyword evidence="11" id="KW-1185">Reference proteome</keyword>
<dbReference type="AlphaFoldDB" id="A0AA48HHG2"/>
<dbReference type="SUPFAM" id="SSF49464">
    <property type="entry name" value="Carboxypeptidase regulatory domain-like"/>
    <property type="match status" value="1"/>
</dbReference>
<evidence type="ECO:0000256" key="6">
    <source>
        <dbReference type="ARBA" id="ARBA00023237"/>
    </source>
</evidence>
<dbReference type="InterPro" id="IPR008969">
    <property type="entry name" value="CarboxyPept-like_regulatory"/>
</dbReference>
<keyword evidence="4" id="KW-0812">Transmembrane</keyword>
<evidence type="ECO:0000256" key="5">
    <source>
        <dbReference type="ARBA" id="ARBA00023136"/>
    </source>
</evidence>
<dbReference type="InterPro" id="IPR057601">
    <property type="entry name" value="Oar-like_b-barrel"/>
</dbReference>
<feature type="domain" description="TonB-dependent receptor plug" evidence="8">
    <location>
        <begin position="146"/>
        <end position="238"/>
    </location>
</feature>
<proteinExistence type="predicted"/>
<dbReference type="GO" id="GO:0009279">
    <property type="term" value="C:cell outer membrane"/>
    <property type="evidence" value="ECO:0007669"/>
    <property type="project" value="UniProtKB-SubCell"/>
</dbReference>
<evidence type="ECO:0000256" key="2">
    <source>
        <dbReference type="ARBA" id="ARBA00022448"/>
    </source>
</evidence>
<dbReference type="InterPro" id="IPR039426">
    <property type="entry name" value="TonB-dep_rcpt-like"/>
</dbReference>
<keyword evidence="3" id="KW-1134">Transmembrane beta strand</keyword>
<dbReference type="EMBL" id="AP027272">
    <property type="protein sequence ID" value="BDX05379.1"/>
    <property type="molecule type" value="Genomic_DNA"/>
</dbReference>
<reference evidence="10" key="1">
    <citation type="submission" date="2023-01" db="EMBL/GenBank/DDBJ databases">
        <title>Complete genome sequence of Planctobacterium marinum strain Dej080120_11.</title>
        <authorList>
            <person name="Ueki S."/>
            <person name="Maruyama F."/>
        </authorList>
    </citation>
    <scope>NUCLEOTIDE SEQUENCE</scope>
    <source>
        <strain evidence="10">Dej080120_11</strain>
    </source>
</reference>
<gene>
    <name evidence="10" type="primary">oar_2</name>
    <name evidence="10" type="ORF">MACH26_09000</name>
</gene>